<dbReference type="SUPFAM" id="SSF46689">
    <property type="entry name" value="Homeodomain-like"/>
    <property type="match status" value="1"/>
</dbReference>
<dbReference type="SUPFAM" id="SSF52172">
    <property type="entry name" value="CheY-like"/>
    <property type="match status" value="1"/>
</dbReference>
<dbReference type="Pfam" id="PF02954">
    <property type="entry name" value="HTH_8"/>
    <property type="match status" value="1"/>
</dbReference>
<dbReference type="InterPro" id="IPR009057">
    <property type="entry name" value="Homeodomain-like_sf"/>
</dbReference>
<name>A0A848CK29_ANEAE</name>
<dbReference type="CDD" id="cd00009">
    <property type="entry name" value="AAA"/>
    <property type="match status" value="1"/>
</dbReference>
<keyword evidence="4" id="KW-0804">Transcription</keyword>
<keyword evidence="5" id="KW-0597">Phosphoprotein</keyword>
<dbReference type="InterPro" id="IPR003593">
    <property type="entry name" value="AAA+_ATPase"/>
</dbReference>
<evidence type="ECO:0000256" key="4">
    <source>
        <dbReference type="ARBA" id="ARBA00023163"/>
    </source>
</evidence>
<dbReference type="Pfam" id="PF00158">
    <property type="entry name" value="Sigma54_activat"/>
    <property type="match status" value="1"/>
</dbReference>
<gene>
    <name evidence="8" type="ORF">HF838_05095</name>
</gene>
<organism evidence="8 9">
    <name type="scientific">Aneurinibacillus aneurinilyticus</name>
    <name type="common">Bacillus aneurinolyticus</name>
    <dbReference type="NCBI Taxonomy" id="1391"/>
    <lineage>
        <taxon>Bacteria</taxon>
        <taxon>Bacillati</taxon>
        <taxon>Bacillota</taxon>
        <taxon>Bacilli</taxon>
        <taxon>Bacillales</taxon>
        <taxon>Paenibacillaceae</taxon>
        <taxon>Aneurinibacillus group</taxon>
        <taxon>Aneurinibacillus</taxon>
    </lineage>
</organism>
<dbReference type="AlphaFoldDB" id="A0A848CK29"/>
<dbReference type="Gene3D" id="1.10.10.60">
    <property type="entry name" value="Homeodomain-like"/>
    <property type="match status" value="1"/>
</dbReference>
<evidence type="ECO:0000259" key="6">
    <source>
        <dbReference type="PROSITE" id="PS50045"/>
    </source>
</evidence>
<feature type="domain" description="Sigma-54 factor interaction" evidence="6">
    <location>
        <begin position="142"/>
        <end position="371"/>
    </location>
</feature>
<evidence type="ECO:0000259" key="7">
    <source>
        <dbReference type="PROSITE" id="PS50110"/>
    </source>
</evidence>
<dbReference type="Pfam" id="PF25601">
    <property type="entry name" value="AAA_lid_14"/>
    <property type="match status" value="1"/>
</dbReference>
<feature type="modified residue" description="4-aspartylphosphate" evidence="5">
    <location>
        <position position="52"/>
    </location>
</feature>
<dbReference type="InterPro" id="IPR011006">
    <property type="entry name" value="CheY-like_superfamily"/>
</dbReference>
<protein>
    <submittedName>
        <fullName evidence="8">Sigma-54-dependent Fis family transcriptional regulator</fullName>
    </submittedName>
</protein>
<keyword evidence="3" id="KW-0805">Transcription regulation</keyword>
<keyword evidence="2" id="KW-0067">ATP-binding</keyword>
<reference evidence="8 9" key="1">
    <citation type="submission" date="2020-04" db="EMBL/GenBank/DDBJ databases">
        <authorList>
            <person name="Hitch T.C.A."/>
            <person name="Wylensek D."/>
            <person name="Clavel T."/>
        </authorList>
    </citation>
    <scope>NUCLEOTIDE SEQUENCE [LARGE SCALE GENOMIC DNA]</scope>
    <source>
        <strain evidence="8 9">WB01_D5_05</strain>
    </source>
</reference>
<dbReference type="EMBL" id="JABAGO010000005">
    <property type="protein sequence ID" value="NME97634.1"/>
    <property type="molecule type" value="Genomic_DNA"/>
</dbReference>
<evidence type="ECO:0000256" key="1">
    <source>
        <dbReference type="ARBA" id="ARBA00022741"/>
    </source>
</evidence>
<accession>A0A848CK29</accession>
<comment type="caution">
    <text evidence="8">The sequence shown here is derived from an EMBL/GenBank/DDBJ whole genome shotgun (WGS) entry which is preliminary data.</text>
</comment>
<dbReference type="SMART" id="SM00382">
    <property type="entry name" value="AAA"/>
    <property type="match status" value="1"/>
</dbReference>
<dbReference type="InterPro" id="IPR058031">
    <property type="entry name" value="AAA_lid_NorR"/>
</dbReference>
<dbReference type="RefSeq" id="WP_168974679.1">
    <property type="nucleotide sequence ID" value="NZ_JABAGO010000005.1"/>
</dbReference>
<dbReference type="Proteomes" id="UP000561326">
    <property type="component" value="Unassembled WGS sequence"/>
</dbReference>
<dbReference type="PRINTS" id="PR01590">
    <property type="entry name" value="HTHFIS"/>
</dbReference>
<evidence type="ECO:0000256" key="3">
    <source>
        <dbReference type="ARBA" id="ARBA00023015"/>
    </source>
</evidence>
<feature type="domain" description="Response regulatory" evidence="7">
    <location>
        <begin position="4"/>
        <end position="117"/>
    </location>
</feature>
<dbReference type="PROSITE" id="PS00688">
    <property type="entry name" value="SIGMA54_INTERACT_3"/>
    <property type="match status" value="1"/>
</dbReference>
<evidence type="ECO:0000313" key="9">
    <source>
        <dbReference type="Proteomes" id="UP000561326"/>
    </source>
</evidence>
<proteinExistence type="predicted"/>
<dbReference type="GO" id="GO:0005524">
    <property type="term" value="F:ATP binding"/>
    <property type="evidence" value="ECO:0007669"/>
    <property type="project" value="UniProtKB-KW"/>
</dbReference>
<dbReference type="PROSITE" id="PS00675">
    <property type="entry name" value="SIGMA54_INTERACT_1"/>
    <property type="match status" value="1"/>
</dbReference>
<dbReference type="InterPro" id="IPR027417">
    <property type="entry name" value="P-loop_NTPase"/>
</dbReference>
<dbReference type="InterPro" id="IPR025944">
    <property type="entry name" value="Sigma_54_int_dom_CS"/>
</dbReference>
<dbReference type="InterPro" id="IPR002078">
    <property type="entry name" value="Sigma_54_int"/>
</dbReference>
<evidence type="ECO:0000256" key="5">
    <source>
        <dbReference type="PROSITE-ProRule" id="PRU00169"/>
    </source>
</evidence>
<dbReference type="PANTHER" id="PTHR32071">
    <property type="entry name" value="TRANSCRIPTIONAL REGULATORY PROTEIN"/>
    <property type="match status" value="1"/>
</dbReference>
<dbReference type="InterPro" id="IPR001789">
    <property type="entry name" value="Sig_transdc_resp-reg_receiver"/>
</dbReference>
<dbReference type="GO" id="GO:0000160">
    <property type="term" value="P:phosphorelay signal transduction system"/>
    <property type="evidence" value="ECO:0007669"/>
    <property type="project" value="InterPro"/>
</dbReference>
<dbReference type="Gene3D" id="3.40.50.2300">
    <property type="match status" value="1"/>
</dbReference>
<evidence type="ECO:0000313" key="8">
    <source>
        <dbReference type="EMBL" id="NME97634.1"/>
    </source>
</evidence>
<dbReference type="SMART" id="SM00448">
    <property type="entry name" value="REC"/>
    <property type="match status" value="1"/>
</dbReference>
<dbReference type="InterPro" id="IPR002197">
    <property type="entry name" value="HTH_Fis"/>
</dbReference>
<dbReference type="PROSITE" id="PS50110">
    <property type="entry name" value="RESPONSE_REGULATORY"/>
    <property type="match status" value="1"/>
</dbReference>
<dbReference type="FunFam" id="3.40.50.300:FF:000006">
    <property type="entry name" value="DNA-binding transcriptional regulator NtrC"/>
    <property type="match status" value="1"/>
</dbReference>
<dbReference type="Gene3D" id="3.40.50.300">
    <property type="entry name" value="P-loop containing nucleotide triphosphate hydrolases"/>
    <property type="match status" value="1"/>
</dbReference>
<keyword evidence="1" id="KW-0547">Nucleotide-binding</keyword>
<dbReference type="GO" id="GO:0006355">
    <property type="term" value="P:regulation of DNA-templated transcription"/>
    <property type="evidence" value="ECO:0007669"/>
    <property type="project" value="InterPro"/>
</dbReference>
<dbReference type="Gene3D" id="1.10.8.60">
    <property type="match status" value="1"/>
</dbReference>
<sequence>MNPKILIIDDERAICASLRFALEDIYDTSTSSDPEEGLRLIEEHPFDIVLLDLRLGLHNGLDVLRQIKQKCPAITVIMMTAYASIESSIEAIKQGAYYYIEKPINTTELRLLLAKALEHNRLSSEVRTLQEKLNVQTDRHRFIGKSKAMEHVFSMIERVKDIDSNVLITGESGTGKEVVARAIHSTGKRKHGPLEIVNCAAIPEALLESELFGYEKGAFTGATQKKPGKWAAANGGTLFLDEISEMPLALQAKILRVIQEREVTPLGSNQKIPLDVRIVSATNKQLEQLVAEGTFREDLYFRLNVIPISLPPLRERQEDLLLLLDYFLQKYAREMNKKVKKLSAAARRLLLAYDYPGNVRQLGNIIEYAMALSSSDIIAEEDLPEYIQYDSQGTALPASSNTQETVDSIPVGVPMKEIEKRAIAAALDHCGWHRQETARMLQISERSLRDKIKLYNIKSVQEE</sequence>
<dbReference type="InterPro" id="IPR025662">
    <property type="entry name" value="Sigma_54_int_dom_ATP-bd_1"/>
</dbReference>
<dbReference type="SUPFAM" id="SSF52540">
    <property type="entry name" value="P-loop containing nucleoside triphosphate hydrolases"/>
    <property type="match status" value="1"/>
</dbReference>
<dbReference type="Pfam" id="PF00072">
    <property type="entry name" value="Response_reg"/>
    <property type="match status" value="1"/>
</dbReference>
<dbReference type="GO" id="GO:0043565">
    <property type="term" value="F:sequence-specific DNA binding"/>
    <property type="evidence" value="ECO:0007669"/>
    <property type="project" value="InterPro"/>
</dbReference>
<evidence type="ECO:0000256" key="2">
    <source>
        <dbReference type="ARBA" id="ARBA00022840"/>
    </source>
</evidence>
<dbReference type="PROSITE" id="PS50045">
    <property type="entry name" value="SIGMA54_INTERACT_4"/>
    <property type="match status" value="1"/>
</dbReference>